<dbReference type="SUPFAM" id="SSF50182">
    <property type="entry name" value="Sm-like ribonucleoproteins"/>
    <property type="match status" value="1"/>
</dbReference>
<dbReference type="Pfam" id="PF21082">
    <property type="entry name" value="MS_channel_3rd"/>
    <property type="match status" value="1"/>
</dbReference>
<dbReference type="PANTHER" id="PTHR30460:SF0">
    <property type="entry name" value="MODERATE CONDUCTANCE MECHANOSENSITIVE CHANNEL YBIO"/>
    <property type="match status" value="1"/>
</dbReference>
<evidence type="ECO:0000313" key="13">
    <source>
        <dbReference type="EMBL" id="MFD0916866.1"/>
    </source>
</evidence>
<comment type="caution">
    <text evidence="13">The sequence shown here is derived from an EMBL/GenBank/DDBJ whole genome shotgun (WGS) entry which is preliminary data.</text>
</comment>
<evidence type="ECO:0000256" key="7">
    <source>
        <dbReference type="SAM" id="MobiDB-lite"/>
    </source>
</evidence>
<dbReference type="InterPro" id="IPR049278">
    <property type="entry name" value="MS_channel_C"/>
</dbReference>
<feature type="compositionally biased region" description="Basic residues" evidence="7">
    <location>
        <begin position="668"/>
        <end position="682"/>
    </location>
</feature>
<feature type="transmembrane region" description="Helical" evidence="8">
    <location>
        <begin position="443"/>
        <end position="465"/>
    </location>
</feature>
<feature type="transmembrane region" description="Helical" evidence="8">
    <location>
        <begin position="357"/>
        <end position="378"/>
    </location>
</feature>
<evidence type="ECO:0000256" key="1">
    <source>
        <dbReference type="ARBA" id="ARBA00004651"/>
    </source>
</evidence>
<organism evidence="13 14">
    <name type="scientific">Pseudahrensia aquimaris</name>
    <dbReference type="NCBI Taxonomy" id="744461"/>
    <lineage>
        <taxon>Bacteria</taxon>
        <taxon>Pseudomonadati</taxon>
        <taxon>Pseudomonadota</taxon>
        <taxon>Alphaproteobacteria</taxon>
        <taxon>Hyphomicrobiales</taxon>
        <taxon>Ahrensiaceae</taxon>
        <taxon>Pseudahrensia</taxon>
    </lineage>
</organism>
<dbReference type="Gene3D" id="1.10.287.1260">
    <property type="match status" value="1"/>
</dbReference>
<feature type="transmembrane region" description="Helical" evidence="8">
    <location>
        <begin position="161"/>
        <end position="180"/>
    </location>
</feature>
<evidence type="ECO:0000256" key="2">
    <source>
        <dbReference type="ARBA" id="ARBA00008017"/>
    </source>
</evidence>
<feature type="domain" description="Mechanosensitive ion channel MscS" evidence="9">
    <location>
        <begin position="492"/>
        <end position="554"/>
    </location>
</feature>
<feature type="domain" description="Mechanosensitive ion channel transmembrane helices 2/3" evidence="11">
    <location>
        <begin position="451"/>
        <end position="490"/>
    </location>
</feature>
<feature type="region of interest" description="Disordered" evidence="7">
    <location>
        <begin position="668"/>
        <end position="692"/>
    </location>
</feature>
<feature type="transmembrane region" description="Helical" evidence="8">
    <location>
        <begin position="79"/>
        <end position="97"/>
    </location>
</feature>
<evidence type="ECO:0000259" key="12">
    <source>
        <dbReference type="Pfam" id="PF25392"/>
    </source>
</evidence>
<dbReference type="RefSeq" id="WP_377212711.1">
    <property type="nucleotide sequence ID" value="NZ_JBHTJV010000009.1"/>
</dbReference>
<evidence type="ECO:0000259" key="11">
    <source>
        <dbReference type="Pfam" id="PF21088"/>
    </source>
</evidence>
<feature type="region of interest" description="Disordered" evidence="7">
    <location>
        <begin position="1"/>
        <end position="26"/>
    </location>
</feature>
<keyword evidence="3" id="KW-1003">Cell membrane</keyword>
<dbReference type="Pfam" id="PF25392">
    <property type="entry name" value="MS_channel_TM1"/>
    <property type="match status" value="1"/>
</dbReference>
<evidence type="ECO:0000256" key="8">
    <source>
        <dbReference type="SAM" id="Phobius"/>
    </source>
</evidence>
<evidence type="ECO:0000259" key="9">
    <source>
        <dbReference type="Pfam" id="PF00924"/>
    </source>
</evidence>
<keyword evidence="4 8" id="KW-0812">Transmembrane</keyword>
<dbReference type="EMBL" id="JBHTJV010000009">
    <property type="protein sequence ID" value="MFD0916866.1"/>
    <property type="molecule type" value="Genomic_DNA"/>
</dbReference>
<evidence type="ECO:0000313" key="14">
    <source>
        <dbReference type="Proteomes" id="UP001597101"/>
    </source>
</evidence>
<dbReference type="InterPro" id="IPR010920">
    <property type="entry name" value="LSM_dom_sf"/>
</dbReference>
<dbReference type="Proteomes" id="UP001597101">
    <property type="component" value="Unassembled WGS sequence"/>
</dbReference>
<dbReference type="Gene3D" id="3.30.70.100">
    <property type="match status" value="1"/>
</dbReference>
<feature type="transmembrane region" description="Helical" evidence="8">
    <location>
        <begin position="117"/>
        <end position="141"/>
    </location>
</feature>
<sequence length="692" mass="73884">MKSLENAAAEQKANGEPAAEDQPQRAASARTAATKIASITKSYAEYGLLVIKNFASDISGIWESLSAPGTFDLYKLLGALWPITATIVTTLAVWLGVDRFTRYLLTPVKWRLGTDDIVPSSLLIAFYLTALITSFGIAYAAGNVLAVTYFGGEGVSIYQALYLNAFGIFGAAVVVIRLLTGSVDGELGLIGIQPTKVDYIRLRSRMIAAVLIFGLGFVVPALNVGTTFALGRGVRVLVFTFAAVLAVLLIRRLAAQPSLLLKAGDDQTAPANSSRSIGSRVWPVIAYGYVAFAYVTALTRPFLFIEYIGGATLKSAIALVAGGLLIRLFAKLSRAQIHAPQFLPLDSGSLSKRLQTLFPFILKAVRLVVALTVVGVILDAWQFVDIGGWLTSDTGSGIVSGVLSALFVLLFVALFWAIASSWIDQQIEANSADPLEGARKRTLFSLLRSALTVALIVFGGMIALSELGVDIGPLLAGAGVLGLAIGFGAQKLVQDIISGVFIQLENAMNVGDVVNLGGTTGTVEHLTLRSASLRDVHGVYHIIPFSAMDTVSNYMRGFSYHVSEVGIAYKEKVEDGKNAMLEAYERLMQTDFASDIIAPLEVHGVTSLGDSAVTIRARIKTVPGKQFALGRAYTELVKEVMDERDIEIPFPHSKLVIDQNVDVVTASKVKKSATSKSRKRAAASKSGPVKDT</sequence>
<feature type="transmembrane region" description="Helical" evidence="8">
    <location>
        <begin position="311"/>
        <end position="330"/>
    </location>
</feature>
<dbReference type="PANTHER" id="PTHR30460">
    <property type="entry name" value="MODERATE CONDUCTANCE MECHANOSENSITIVE CHANNEL YBIO"/>
    <property type="match status" value="1"/>
</dbReference>
<comment type="subcellular location">
    <subcellularLocation>
        <location evidence="1">Cell membrane</location>
        <topology evidence="1">Multi-pass membrane protein</topology>
    </subcellularLocation>
</comment>
<comment type="similarity">
    <text evidence="2">Belongs to the MscS (TC 1.A.23) family.</text>
</comment>
<keyword evidence="5 8" id="KW-1133">Transmembrane helix</keyword>
<dbReference type="Pfam" id="PF00924">
    <property type="entry name" value="MS_channel_2nd"/>
    <property type="match status" value="1"/>
</dbReference>
<name>A0ABW3FEE6_9HYPH</name>
<dbReference type="SUPFAM" id="SSF82689">
    <property type="entry name" value="Mechanosensitive channel protein MscS (YggB), C-terminal domain"/>
    <property type="match status" value="1"/>
</dbReference>
<accession>A0ABW3FEE6</accession>
<dbReference type="Pfam" id="PF21088">
    <property type="entry name" value="MS_channel_1st"/>
    <property type="match status" value="1"/>
</dbReference>
<feature type="transmembrane region" description="Helical" evidence="8">
    <location>
        <begin position="471"/>
        <end position="489"/>
    </location>
</feature>
<protein>
    <submittedName>
        <fullName evidence="13">Mechanosensitive ion channel domain-containing protein</fullName>
    </submittedName>
</protein>
<gene>
    <name evidence="13" type="ORF">ACFQ14_10650</name>
</gene>
<evidence type="ECO:0000256" key="6">
    <source>
        <dbReference type="ARBA" id="ARBA00023136"/>
    </source>
</evidence>
<evidence type="ECO:0000256" key="5">
    <source>
        <dbReference type="ARBA" id="ARBA00022989"/>
    </source>
</evidence>
<feature type="transmembrane region" description="Helical" evidence="8">
    <location>
        <begin position="206"/>
        <end position="230"/>
    </location>
</feature>
<dbReference type="Gene3D" id="2.30.30.60">
    <property type="match status" value="1"/>
</dbReference>
<dbReference type="InterPro" id="IPR057485">
    <property type="entry name" value="YbiO-like_TM1"/>
</dbReference>
<dbReference type="InterPro" id="IPR023408">
    <property type="entry name" value="MscS_beta-dom_sf"/>
</dbReference>
<dbReference type="SUPFAM" id="SSF82861">
    <property type="entry name" value="Mechanosensitive channel protein MscS (YggB), transmembrane region"/>
    <property type="match status" value="1"/>
</dbReference>
<feature type="domain" description="Moderate conductance mechanosensitive channel YbiO-like transmembrane helix 1" evidence="12">
    <location>
        <begin position="311"/>
        <end position="389"/>
    </location>
</feature>
<feature type="transmembrane region" description="Helical" evidence="8">
    <location>
        <begin position="398"/>
        <end position="423"/>
    </location>
</feature>
<dbReference type="InterPro" id="IPR006685">
    <property type="entry name" value="MscS_channel_2nd"/>
</dbReference>
<evidence type="ECO:0000259" key="10">
    <source>
        <dbReference type="Pfam" id="PF21082"/>
    </source>
</evidence>
<keyword evidence="14" id="KW-1185">Reference proteome</keyword>
<reference evidence="14" key="1">
    <citation type="journal article" date="2019" name="Int. J. Syst. Evol. Microbiol.">
        <title>The Global Catalogue of Microorganisms (GCM) 10K type strain sequencing project: providing services to taxonomists for standard genome sequencing and annotation.</title>
        <authorList>
            <consortium name="The Broad Institute Genomics Platform"/>
            <consortium name="The Broad Institute Genome Sequencing Center for Infectious Disease"/>
            <person name="Wu L."/>
            <person name="Ma J."/>
        </authorList>
    </citation>
    <scope>NUCLEOTIDE SEQUENCE [LARGE SCALE GENOMIC DNA]</scope>
    <source>
        <strain evidence="14">CCUG 60023</strain>
    </source>
</reference>
<proteinExistence type="inferred from homology"/>
<evidence type="ECO:0000256" key="4">
    <source>
        <dbReference type="ARBA" id="ARBA00022692"/>
    </source>
</evidence>
<dbReference type="InterPro" id="IPR045276">
    <property type="entry name" value="YbiO_bact"/>
</dbReference>
<dbReference type="InterPro" id="IPR011014">
    <property type="entry name" value="MscS_channel_TM-2"/>
</dbReference>
<feature type="transmembrane region" description="Helical" evidence="8">
    <location>
        <begin position="236"/>
        <end position="254"/>
    </location>
</feature>
<dbReference type="InterPro" id="IPR049142">
    <property type="entry name" value="MS_channel_1st"/>
</dbReference>
<feature type="transmembrane region" description="Helical" evidence="8">
    <location>
        <begin position="284"/>
        <end position="305"/>
    </location>
</feature>
<dbReference type="InterPro" id="IPR011066">
    <property type="entry name" value="MscS_channel_C_sf"/>
</dbReference>
<feature type="domain" description="Mechanosensitive ion channel MscS C-terminal" evidence="10">
    <location>
        <begin position="564"/>
        <end position="648"/>
    </location>
</feature>
<evidence type="ECO:0000256" key="3">
    <source>
        <dbReference type="ARBA" id="ARBA00022475"/>
    </source>
</evidence>
<keyword evidence="6 8" id="KW-0472">Membrane</keyword>